<evidence type="ECO:0000256" key="1">
    <source>
        <dbReference type="ARBA" id="ARBA00007664"/>
    </source>
</evidence>
<dbReference type="InterPro" id="IPR033116">
    <property type="entry name" value="TRYPSIN_SER"/>
</dbReference>
<feature type="domain" description="Peptidase S1" evidence="5">
    <location>
        <begin position="40"/>
        <end position="278"/>
    </location>
</feature>
<feature type="chain" id="PRO_5012345045" evidence="4">
    <location>
        <begin position="17"/>
        <end position="291"/>
    </location>
</feature>
<dbReference type="InterPro" id="IPR018114">
    <property type="entry name" value="TRYPSIN_HIS"/>
</dbReference>
<dbReference type="PRINTS" id="PR00722">
    <property type="entry name" value="CHYMOTRYPSIN"/>
</dbReference>
<protein>
    <submittedName>
        <fullName evidence="6">Serine protease ami</fullName>
    </submittedName>
</protein>
<evidence type="ECO:0000256" key="4">
    <source>
        <dbReference type="SAM" id="SignalP"/>
    </source>
</evidence>
<evidence type="ECO:0000313" key="7">
    <source>
        <dbReference type="Proteomes" id="UP000188320"/>
    </source>
</evidence>
<dbReference type="PANTHER" id="PTHR24276">
    <property type="entry name" value="POLYSERASE-RELATED"/>
    <property type="match status" value="1"/>
</dbReference>
<dbReference type="EMBL" id="LSSK01000107">
    <property type="protein sequence ID" value="OMH85164.1"/>
    <property type="molecule type" value="Genomic_DNA"/>
</dbReference>
<reference evidence="7" key="1">
    <citation type="submission" date="2017-01" db="EMBL/GenBank/DDBJ databases">
        <authorList>
            <person name="Wang Y."/>
            <person name="White M."/>
            <person name="Kvist S."/>
            <person name="Moncalvo J.-M."/>
        </authorList>
    </citation>
    <scope>NUCLEOTIDE SEQUENCE [LARGE SCALE GENOMIC DNA]</scope>
    <source>
        <strain evidence="7">COL-18-3</strain>
    </source>
</reference>
<dbReference type="PROSITE" id="PS00135">
    <property type="entry name" value="TRYPSIN_SER"/>
    <property type="match status" value="1"/>
</dbReference>
<dbReference type="AlphaFoldDB" id="A0A1R1PW56"/>
<dbReference type="InterPro" id="IPR050430">
    <property type="entry name" value="Peptidase_S1"/>
</dbReference>
<dbReference type="GO" id="GO:0006508">
    <property type="term" value="P:proteolysis"/>
    <property type="evidence" value="ECO:0007669"/>
    <property type="project" value="UniProtKB-KW"/>
</dbReference>
<dbReference type="PANTHER" id="PTHR24276:SF96">
    <property type="entry name" value="PEPTIDASE S1 DOMAIN-CONTAINING PROTEIN"/>
    <property type="match status" value="1"/>
</dbReference>
<keyword evidence="3" id="KW-0720">Serine protease</keyword>
<dbReference type="InterPro" id="IPR043504">
    <property type="entry name" value="Peptidase_S1_PA_chymotrypsin"/>
</dbReference>
<accession>A0A1R1PW56</accession>
<dbReference type="SMART" id="SM00020">
    <property type="entry name" value="Tryp_SPc"/>
    <property type="match status" value="1"/>
</dbReference>
<sequence length="291" mass="30492">MVKVSNIVSFLTATLAFESNAQVADTSANLAENQGLTSRIIGGTDANAANYSYIAHIRNNDIDLTCTGSLIAPAVVITAAHCVKNFVGSSSGSGKNLSISLGSIEPPPSGGKTFTASKVVVNPDYNSDTHENDLALILLSECASKSLAVPIDIETKPLSDPNDIYFVAGFGRISVSNNELASTLQELPVIPGSTAVCNAAFSSIINPKTNFCVAQTLDKTTCFGDSGGPIVYSDYSKLLGVESTLAYSNGNFCATKNSAALYMLLSGYWESFISKHVYCTGPSCDYANVCD</sequence>
<dbReference type="InterPro" id="IPR001254">
    <property type="entry name" value="Trypsin_dom"/>
</dbReference>
<dbReference type="Pfam" id="PF00089">
    <property type="entry name" value="Trypsin"/>
    <property type="match status" value="1"/>
</dbReference>
<keyword evidence="2" id="KW-1015">Disulfide bond</keyword>
<keyword evidence="4" id="KW-0732">Signal</keyword>
<dbReference type="GO" id="GO:0004252">
    <property type="term" value="F:serine-type endopeptidase activity"/>
    <property type="evidence" value="ECO:0007669"/>
    <property type="project" value="InterPro"/>
</dbReference>
<evidence type="ECO:0000313" key="6">
    <source>
        <dbReference type="EMBL" id="OMH85164.1"/>
    </source>
</evidence>
<evidence type="ECO:0000256" key="3">
    <source>
        <dbReference type="RuleBase" id="RU363034"/>
    </source>
</evidence>
<feature type="non-terminal residue" evidence="6">
    <location>
        <position position="291"/>
    </location>
</feature>
<comment type="similarity">
    <text evidence="1">Belongs to the peptidase S1 family.</text>
</comment>
<dbReference type="InterPro" id="IPR009003">
    <property type="entry name" value="Peptidase_S1_PA"/>
</dbReference>
<organism evidence="6 7">
    <name type="scientific">Zancudomyces culisetae</name>
    <name type="common">Gut fungus</name>
    <name type="synonym">Smittium culisetae</name>
    <dbReference type="NCBI Taxonomy" id="1213189"/>
    <lineage>
        <taxon>Eukaryota</taxon>
        <taxon>Fungi</taxon>
        <taxon>Fungi incertae sedis</taxon>
        <taxon>Zoopagomycota</taxon>
        <taxon>Kickxellomycotina</taxon>
        <taxon>Harpellomycetes</taxon>
        <taxon>Harpellales</taxon>
        <taxon>Legeriomycetaceae</taxon>
        <taxon>Zancudomyces</taxon>
    </lineage>
</organism>
<dbReference type="PROSITE" id="PS50240">
    <property type="entry name" value="TRYPSIN_DOM"/>
    <property type="match status" value="1"/>
</dbReference>
<keyword evidence="7" id="KW-1185">Reference proteome</keyword>
<comment type="caution">
    <text evidence="6">The sequence shown here is derived from an EMBL/GenBank/DDBJ whole genome shotgun (WGS) entry which is preliminary data.</text>
</comment>
<gene>
    <name evidence="6" type="ORF">AX774_g1307</name>
</gene>
<dbReference type="Proteomes" id="UP000188320">
    <property type="component" value="Unassembled WGS sequence"/>
</dbReference>
<dbReference type="PROSITE" id="PS00134">
    <property type="entry name" value="TRYPSIN_HIS"/>
    <property type="match status" value="1"/>
</dbReference>
<name>A0A1R1PW56_ZANCU</name>
<dbReference type="CDD" id="cd00190">
    <property type="entry name" value="Tryp_SPc"/>
    <property type="match status" value="1"/>
</dbReference>
<dbReference type="SUPFAM" id="SSF50494">
    <property type="entry name" value="Trypsin-like serine proteases"/>
    <property type="match status" value="1"/>
</dbReference>
<evidence type="ECO:0000259" key="5">
    <source>
        <dbReference type="PROSITE" id="PS50240"/>
    </source>
</evidence>
<keyword evidence="3" id="KW-0378">Hydrolase</keyword>
<evidence type="ECO:0000256" key="2">
    <source>
        <dbReference type="ARBA" id="ARBA00023157"/>
    </source>
</evidence>
<feature type="signal peptide" evidence="4">
    <location>
        <begin position="1"/>
        <end position="16"/>
    </location>
</feature>
<dbReference type="InterPro" id="IPR001314">
    <property type="entry name" value="Peptidase_S1A"/>
</dbReference>
<proteinExistence type="inferred from homology"/>
<dbReference type="Gene3D" id="2.40.10.10">
    <property type="entry name" value="Trypsin-like serine proteases"/>
    <property type="match status" value="1"/>
</dbReference>
<keyword evidence="3 6" id="KW-0645">Protease</keyword>
<dbReference type="OrthoDB" id="6380398at2759"/>